<evidence type="ECO:0000256" key="1">
    <source>
        <dbReference type="SAM" id="MobiDB-lite"/>
    </source>
</evidence>
<feature type="region of interest" description="Disordered" evidence="1">
    <location>
        <begin position="101"/>
        <end position="131"/>
    </location>
</feature>
<feature type="region of interest" description="Disordered" evidence="1">
    <location>
        <begin position="233"/>
        <end position="255"/>
    </location>
</feature>
<sequence length="522" mass="59255">MQLAKKACWRRPNTGASKKFETIKDKDEVEIDKLKSESRTLLMRGNPQLLEKPKDAMDNFIIERKFPRKIYLREPGELTQQLVSIASGGKSYESSHNCYYGQQQSRDSEDDDINARDRMPETPKTQNSRRTTKRLSYLPVFNTKKQPNETYEQMKQRVFLASTNHLDDMLDFSKLSANHSVSQANKTKGAVIASQRSSQGIITPNSVSFGPSQLMKGGVQLKQSVFKQYESGQHTVQNPGKPQQHQRPQTAKPNINQKARVFTNLNLSKLSSQKAPTVSGNISLKFATQVPPSPIRMSSAEQQPLSRGQSIKSPLQRLNSNMNESAVSLSALLGINQSATIVQDKTAIQTSIVQQFNSFVESNQQKFQDKDLASALGQSQQLRRSIHRYIEEIDSKNPQTKVEKGYAFALKGTIKQLKNECEDKLRTVNVDCPKVWDLRQSLKDRMTMYSSKVIERKDAEERTRASILREEQAQKSLALQQKIDQEQELNERQKAIYVEKKTLKIASNAAIRAVQRYTQQAE</sequence>
<dbReference type="Proteomes" id="UP000785679">
    <property type="component" value="Unassembled WGS sequence"/>
</dbReference>
<name>A0A8J8NS64_HALGN</name>
<accession>A0A8J8NS64</accession>
<comment type="caution">
    <text evidence="2">The sequence shown here is derived from an EMBL/GenBank/DDBJ whole genome shotgun (WGS) entry which is preliminary data.</text>
</comment>
<keyword evidence="3" id="KW-1185">Reference proteome</keyword>
<protein>
    <submittedName>
        <fullName evidence="2">Uncharacterized protein</fullName>
    </submittedName>
</protein>
<evidence type="ECO:0000313" key="2">
    <source>
        <dbReference type="EMBL" id="TNV80592.1"/>
    </source>
</evidence>
<proteinExistence type="predicted"/>
<organism evidence="2 3">
    <name type="scientific">Halteria grandinella</name>
    <dbReference type="NCBI Taxonomy" id="5974"/>
    <lineage>
        <taxon>Eukaryota</taxon>
        <taxon>Sar</taxon>
        <taxon>Alveolata</taxon>
        <taxon>Ciliophora</taxon>
        <taxon>Intramacronucleata</taxon>
        <taxon>Spirotrichea</taxon>
        <taxon>Stichotrichia</taxon>
        <taxon>Sporadotrichida</taxon>
        <taxon>Halteriidae</taxon>
        <taxon>Halteria</taxon>
    </lineage>
</organism>
<reference evidence="2" key="1">
    <citation type="submission" date="2019-06" db="EMBL/GenBank/DDBJ databases">
        <authorList>
            <person name="Zheng W."/>
        </authorList>
    </citation>
    <scope>NUCLEOTIDE SEQUENCE</scope>
    <source>
        <strain evidence="2">QDHG01</strain>
    </source>
</reference>
<gene>
    <name evidence="2" type="ORF">FGO68_gene3081</name>
</gene>
<dbReference type="AlphaFoldDB" id="A0A8J8NS64"/>
<dbReference type="EMBL" id="RRYP01007302">
    <property type="protein sequence ID" value="TNV80592.1"/>
    <property type="molecule type" value="Genomic_DNA"/>
</dbReference>
<evidence type="ECO:0000313" key="3">
    <source>
        <dbReference type="Proteomes" id="UP000785679"/>
    </source>
</evidence>